<dbReference type="SUPFAM" id="SSF47741">
    <property type="entry name" value="CO dehydrogenase ISP C-domain like"/>
    <property type="match status" value="1"/>
</dbReference>
<keyword evidence="2" id="KW-0677">Repeat</keyword>
<reference evidence="4 5" key="1">
    <citation type="journal article" date="2020" name="Nat. Food">
        <title>A phased Vanilla planifolia genome enables genetic improvement of flavour and production.</title>
        <authorList>
            <person name="Hasing T."/>
            <person name="Tang H."/>
            <person name="Brym M."/>
            <person name="Khazi F."/>
            <person name="Huang T."/>
            <person name="Chambers A.H."/>
        </authorList>
    </citation>
    <scope>NUCLEOTIDE SEQUENCE [LARGE SCALE GENOMIC DNA]</scope>
    <source>
        <tissue evidence="4">Leaf</tissue>
    </source>
</reference>
<name>A0A835P8P8_VANPL</name>
<evidence type="ECO:0000256" key="3">
    <source>
        <dbReference type="PROSITE-ProRule" id="PRU00708"/>
    </source>
</evidence>
<dbReference type="AlphaFoldDB" id="A0A835P8P8"/>
<dbReference type="PANTHER" id="PTHR47939">
    <property type="entry name" value="MEMBRANE-ASSOCIATED SALT-INDUCIBLE PROTEIN-LIKE"/>
    <property type="match status" value="1"/>
</dbReference>
<evidence type="ECO:0008006" key="6">
    <source>
        <dbReference type="Google" id="ProtNLM"/>
    </source>
</evidence>
<dbReference type="NCBIfam" id="TIGR00756">
    <property type="entry name" value="PPR"/>
    <property type="match status" value="3"/>
</dbReference>
<dbReference type="PANTHER" id="PTHR47939:SF5">
    <property type="entry name" value="PENTACOTRIPEPTIDE-REPEAT REGION OF PRORP DOMAIN-CONTAINING PROTEIN"/>
    <property type="match status" value="1"/>
</dbReference>
<dbReference type="Gene3D" id="1.25.40.10">
    <property type="entry name" value="Tetratricopeptide repeat domain"/>
    <property type="match status" value="2"/>
</dbReference>
<evidence type="ECO:0000313" key="5">
    <source>
        <dbReference type="Proteomes" id="UP000639772"/>
    </source>
</evidence>
<organism evidence="4 5">
    <name type="scientific">Vanilla planifolia</name>
    <name type="common">Vanilla</name>
    <dbReference type="NCBI Taxonomy" id="51239"/>
    <lineage>
        <taxon>Eukaryota</taxon>
        <taxon>Viridiplantae</taxon>
        <taxon>Streptophyta</taxon>
        <taxon>Embryophyta</taxon>
        <taxon>Tracheophyta</taxon>
        <taxon>Spermatophyta</taxon>
        <taxon>Magnoliopsida</taxon>
        <taxon>Liliopsida</taxon>
        <taxon>Asparagales</taxon>
        <taxon>Orchidaceae</taxon>
        <taxon>Vanilloideae</taxon>
        <taxon>Vanilleae</taxon>
        <taxon>Vanilla</taxon>
    </lineage>
</organism>
<proteinExistence type="inferred from homology"/>
<accession>A0A835P8P8</accession>
<feature type="repeat" description="PPR" evidence="3">
    <location>
        <begin position="9"/>
        <end position="43"/>
    </location>
</feature>
<comment type="similarity">
    <text evidence="1">Belongs to the PPR family. P subfamily.</text>
</comment>
<evidence type="ECO:0000256" key="1">
    <source>
        <dbReference type="ARBA" id="ARBA00007626"/>
    </source>
</evidence>
<evidence type="ECO:0000313" key="4">
    <source>
        <dbReference type="EMBL" id="KAG0447958.1"/>
    </source>
</evidence>
<dbReference type="Proteomes" id="UP000639772">
    <property type="component" value="Unassembled WGS sequence"/>
</dbReference>
<dbReference type="PROSITE" id="PS51375">
    <property type="entry name" value="PPR"/>
    <property type="match status" value="4"/>
</dbReference>
<feature type="repeat" description="PPR" evidence="3">
    <location>
        <begin position="157"/>
        <end position="191"/>
    </location>
</feature>
<comment type="caution">
    <text evidence="4">The sequence shown here is derived from an EMBL/GenBank/DDBJ whole genome shotgun (WGS) entry which is preliminary data.</text>
</comment>
<dbReference type="OrthoDB" id="185373at2759"/>
<sequence>MFNSKTSPVNKLYNVFICGFCEAGKVEHAIELWKDMRGKRLLPNLQCYEELLRALCSVGNYDAAIEVIKDFKDSGRQVSSFICNVFLLHTLKSQKLLKTWYQSDVMGDGNSIVDNHGNNSSVVMMLGHLIYELSGVMRMKENLENFDEVIEQHFPMDIYTYNLLLRASFKAGRMDCAYNLFCRMLYKGHEPNRWTYDTMVHGFCKLGYNKFADKWMEEMSRKGYLPTSFSVEQDRVICTLVAVIGCGSLSLKLPLRNRTLILRHPSPPCLDFEPCPYFDSMRRLASNCVYLIEFSLTFFILLSIRLRDFCLVSKCNNTSGLRSNF</sequence>
<dbReference type="EMBL" id="JADCNM010000382">
    <property type="protein sequence ID" value="KAG0447958.1"/>
    <property type="molecule type" value="Genomic_DNA"/>
</dbReference>
<evidence type="ECO:0000256" key="2">
    <source>
        <dbReference type="ARBA" id="ARBA00022737"/>
    </source>
</evidence>
<dbReference type="InterPro" id="IPR036884">
    <property type="entry name" value="2Fe-2S-bd_dom_sf"/>
</dbReference>
<dbReference type="InterPro" id="IPR002885">
    <property type="entry name" value="PPR_rpt"/>
</dbReference>
<gene>
    <name evidence="4" type="ORF">HPP92_028071</name>
</gene>
<dbReference type="Pfam" id="PF13041">
    <property type="entry name" value="PPR_2"/>
    <property type="match status" value="2"/>
</dbReference>
<dbReference type="InterPro" id="IPR011990">
    <property type="entry name" value="TPR-like_helical_dom_sf"/>
</dbReference>
<feature type="repeat" description="PPR" evidence="3">
    <location>
        <begin position="192"/>
        <end position="226"/>
    </location>
</feature>
<dbReference type="InterPro" id="IPR050667">
    <property type="entry name" value="PPR-containing_protein"/>
</dbReference>
<protein>
    <recommendedName>
        <fullName evidence="6">Pentatricopeptide repeat-containing protein</fullName>
    </recommendedName>
</protein>
<feature type="repeat" description="PPR" evidence="3">
    <location>
        <begin position="44"/>
        <end position="78"/>
    </location>
</feature>